<evidence type="ECO:0000256" key="1">
    <source>
        <dbReference type="ARBA" id="ARBA00001922"/>
    </source>
</evidence>
<proteinExistence type="inferred from homology"/>
<gene>
    <name evidence="12" type="ORF">DFR42_105169</name>
</gene>
<comment type="caution">
    <text evidence="12">The sequence shown here is derived from an EMBL/GenBank/DDBJ whole genome shotgun (WGS) entry which is preliminary data.</text>
</comment>
<dbReference type="SUPFAM" id="SSF51998">
    <property type="entry name" value="PFL-like glycyl radical enzymes"/>
    <property type="match status" value="1"/>
</dbReference>
<dbReference type="Pfam" id="PF02867">
    <property type="entry name" value="Ribonuc_red_lgC"/>
    <property type="match status" value="1"/>
</dbReference>
<feature type="domain" description="Ribonucleotide reductase large subunit C-terminal" evidence="11">
    <location>
        <begin position="116"/>
        <end position="610"/>
    </location>
</feature>
<dbReference type="Proteomes" id="UP000247792">
    <property type="component" value="Unassembled WGS sequence"/>
</dbReference>
<keyword evidence="13" id="KW-1185">Reference proteome</keyword>
<evidence type="ECO:0000256" key="5">
    <source>
        <dbReference type="ARBA" id="ARBA00022741"/>
    </source>
</evidence>
<comment type="similarity">
    <text evidence="2 10">Belongs to the ribonucleoside diphosphate reductase class-2 family.</text>
</comment>
<accession>A0A318JQI7</accession>
<dbReference type="AlphaFoldDB" id="A0A318JQI7"/>
<evidence type="ECO:0000256" key="7">
    <source>
        <dbReference type="ARBA" id="ARBA00023157"/>
    </source>
</evidence>
<sequence length="855" mass="93975">MNDLLVQTVGLSDLSQQQVTKKKLLHMNANEKILGLTEMSPQEISLDVLLEKYAKGDEVTIHDVQSRVAKALASVEQPDFQAYYEEKFLWAQKNGFVPAGRINSAAGMDLHATLINCFVQPVGDSVSSATDGKPGIYTALADAAETMRRGGGVGYDFSTIRPKDALVRGTRSRASGPVSFMQVFNASCSTVESAGARRGAQMGVLRGDHPDILEFIRSKDQGGLTNFNISIGVTDEFMEAVAKDTEYCLVHKAEPGEDKKEAGAYQREDGLWVYQTVRARDLWDEVMKSTYDHAEPGILFLSRMNAENNLYYCEKIEATNPCAEQPLPDYGCCCLGSINLTRFIKGAFTDAAEFDFTAFEAVVTVATRMLDNVLDATAWPLPQQKAEAMSKRRVGLGFLGLGSSLVMLGQRYDSDAGRAFAQKVSEVMRDAAYLASAELAKEKGQFPLFDSTKYLSGTFAKRLPKNVRNAISKHGLRNSHLLSIAPTGTITLAFADNASNGIEPAFSWVYNRKKRMAAGDPKIYEVADHAWRLYRHQGNDVSDDSKLPKQFVTALNMSASDHMKMLQVVQPYIDSAISKTVNVPADYPYEDFQNLYMDAWRAGLKGLATYRPNNILGSVLSVSTEPAPEVKQIPDDDLLRKQFDGRPFGDLESVTSKVQYMTYEGKKTVYLTVSFIHIDGMVGGERVTIERPFEFFMPAGQKNDGQQWISASMRLLSMAARSGGSIAKALADMREVVWDKGTVRCGMITKDDGSQAPLFHESEVAAIGYSLQRILMKRGFLDAAGNQIPITVLAEKFKQRSHHYGMDDLAYEGENAAPISYIPTGKKCPDCGAHALQKIDGCSRCVSCGYVGACG</sequence>
<protein>
    <recommendedName>
        <fullName evidence="10">Vitamin B12-dependent ribonucleotide reductase</fullName>
        <ecNumber evidence="10">1.17.4.1</ecNumber>
    </recommendedName>
</protein>
<dbReference type="EC" id="1.17.4.1" evidence="10"/>
<organism evidence="12 13">
    <name type="scientific">Undibacterium pigrum</name>
    <dbReference type="NCBI Taxonomy" id="401470"/>
    <lineage>
        <taxon>Bacteria</taxon>
        <taxon>Pseudomonadati</taxon>
        <taxon>Pseudomonadota</taxon>
        <taxon>Betaproteobacteria</taxon>
        <taxon>Burkholderiales</taxon>
        <taxon>Oxalobacteraceae</taxon>
        <taxon>Undibacterium</taxon>
    </lineage>
</organism>
<dbReference type="NCBIfam" id="TIGR02504">
    <property type="entry name" value="NrdJ_Z"/>
    <property type="match status" value="1"/>
</dbReference>
<dbReference type="InterPro" id="IPR000788">
    <property type="entry name" value="RNR_lg_C"/>
</dbReference>
<evidence type="ECO:0000256" key="6">
    <source>
        <dbReference type="ARBA" id="ARBA00023002"/>
    </source>
</evidence>
<comment type="function">
    <text evidence="10">Catalyzes the reduction of ribonucleotides to deoxyribonucleotides. May function to provide a pool of deoxyribonucleotide precursors for DNA repair during oxygen limitation and/or for immediate growth after restoration of oxygen.</text>
</comment>
<dbReference type="PANTHER" id="PTHR43371:SF1">
    <property type="entry name" value="RIBONUCLEOSIDE-DIPHOSPHATE REDUCTASE"/>
    <property type="match status" value="1"/>
</dbReference>
<dbReference type="EMBL" id="QJKB01000005">
    <property type="protein sequence ID" value="PXX42511.1"/>
    <property type="molecule type" value="Genomic_DNA"/>
</dbReference>
<evidence type="ECO:0000256" key="3">
    <source>
        <dbReference type="ARBA" id="ARBA00022628"/>
    </source>
</evidence>
<dbReference type="GO" id="GO:0000166">
    <property type="term" value="F:nucleotide binding"/>
    <property type="evidence" value="ECO:0007669"/>
    <property type="project" value="UniProtKB-KW"/>
</dbReference>
<keyword evidence="5 10" id="KW-0547">Nucleotide-binding</keyword>
<comment type="cofactor">
    <cofactor evidence="1 10">
        <name>adenosylcob(III)alamin</name>
        <dbReference type="ChEBI" id="CHEBI:18408"/>
    </cofactor>
</comment>
<evidence type="ECO:0000256" key="4">
    <source>
        <dbReference type="ARBA" id="ARBA00022634"/>
    </source>
</evidence>
<reference evidence="12 13" key="1">
    <citation type="submission" date="2018-05" db="EMBL/GenBank/DDBJ databases">
        <title>Genomic Encyclopedia of Type Strains, Phase IV (KMG-IV): sequencing the most valuable type-strain genomes for metagenomic binning, comparative biology and taxonomic classification.</title>
        <authorList>
            <person name="Goeker M."/>
        </authorList>
    </citation>
    <scope>NUCLEOTIDE SEQUENCE [LARGE SCALE GENOMIC DNA]</scope>
    <source>
        <strain evidence="12 13">DSM 19792</strain>
    </source>
</reference>
<evidence type="ECO:0000313" key="13">
    <source>
        <dbReference type="Proteomes" id="UP000247792"/>
    </source>
</evidence>
<dbReference type="GO" id="GO:0031419">
    <property type="term" value="F:cobalamin binding"/>
    <property type="evidence" value="ECO:0007669"/>
    <property type="project" value="UniProtKB-KW"/>
</dbReference>
<evidence type="ECO:0000256" key="2">
    <source>
        <dbReference type="ARBA" id="ARBA00007405"/>
    </source>
</evidence>
<evidence type="ECO:0000259" key="11">
    <source>
        <dbReference type="Pfam" id="PF02867"/>
    </source>
</evidence>
<keyword evidence="6 10" id="KW-0560">Oxidoreductase</keyword>
<keyword evidence="7" id="KW-1015">Disulfide bond</keyword>
<keyword evidence="3 10" id="KW-0846">Cobalamin</keyword>
<name>A0A318JQI7_9BURK</name>
<evidence type="ECO:0000256" key="9">
    <source>
        <dbReference type="ARBA" id="ARBA00047754"/>
    </source>
</evidence>
<dbReference type="CDD" id="cd02888">
    <property type="entry name" value="RNR_II_dimer"/>
    <property type="match status" value="1"/>
</dbReference>
<dbReference type="InterPro" id="IPR050862">
    <property type="entry name" value="RdRp_reductase_class-2"/>
</dbReference>
<dbReference type="InterPro" id="IPR013344">
    <property type="entry name" value="RNR_NrdJ/NrdZ"/>
</dbReference>
<comment type="catalytic activity">
    <reaction evidence="9 10">
        <text>a 2'-deoxyribonucleoside 5'-diphosphate + [thioredoxin]-disulfide + H2O = a ribonucleoside 5'-diphosphate + [thioredoxin]-dithiol</text>
        <dbReference type="Rhea" id="RHEA:23252"/>
        <dbReference type="Rhea" id="RHEA-COMP:10698"/>
        <dbReference type="Rhea" id="RHEA-COMP:10700"/>
        <dbReference type="ChEBI" id="CHEBI:15377"/>
        <dbReference type="ChEBI" id="CHEBI:29950"/>
        <dbReference type="ChEBI" id="CHEBI:50058"/>
        <dbReference type="ChEBI" id="CHEBI:57930"/>
        <dbReference type="ChEBI" id="CHEBI:73316"/>
        <dbReference type="EC" id="1.17.4.1"/>
    </reaction>
</comment>
<dbReference type="GO" id="GO:0004748">
    <property type="term" value="F:ribonucleoside-diphosphate reductase activity, thioredoxin disulfide as acceptor"/>
    <property type="evidence" value="ECO:0007669"/>
    <property type="project" value="UniProtKB-EC"/>
</dbReference>
<evidence type="ECO:0000313" key="12">
    <source>
        <dbReference type="EMBL" id="PXX42511.1"/>
    </source>
</evidence>
<dbReference type="Gene3D" id="3.20.70.20">
    <property type="match status" value="1"/>
</dbReference>
<dbReference type="PRINTS" id="PR01183">
    <property type="entry name" value="RIBORDTASEM1"/>
</dbReference>
<dbReference type="PANTHER" id="PTHR43371">
    <property type="entry name" value="VITAMIN B12-DEPENDENT RIBONUCLEOTIDE REDUCTASE"/>
    <property type="match status" value="1"/>
</dbReference>
<keyword evidence="8 10" id="KW-0170">Cobalt</keyword>
<dbReference type="GO" id="GO:0071897">
    <property type="term" value="P:DNA biosynthetic process"/>
    <property type="evidence" value="ECO:0007669"/>
    <property type="project" value="UniProtKB-KW"/>
</dbReference>
<evidence type="ECO:0000256" key="10">
    <source>
        <dbReference type="RuleBase" id="RU364064"/>
    </source>
</evidence>
<keyword evidence="4 10" id="KW-0237">DNA synthesis</keyword>
<evidence type="ECO:0000256" key="8">
    <source>
        <dbReference type="ARBA" id="ARBA00023285"/>
    </source>
</evidence>